<organism evidence="1 2">
    <name type="scientific">Natrinema gari JCM 14663</name>
    <dbReference type="NCBI Taxonomy" id="1230459"/>
    <lineage>
        <taxon>Archaea</taxon>
        <taxon>Methanobacteriati</taxon>
        <taxon>Methanobacteriota</taxon>
        <taxon>Stenosarchaea group</taxon>
        <taxon>Halobacteria</taxon>
        <taxon>Halobacteriales</taxon>
        <taxon>Natrialbaceae</taxon>
        <taxon>Natrinema</taxon>
    </lineage>
</organism>
<dbReference type="Proteomes" id="UP000011592">
    <property type="component" value="Unassembled WGS sequence"/>
</dbReference>
<dbReference type="AlphaFoldDB" id="L9YWE6"/>
<dbReference type="RefSeq" id="WP_008456815.1">
    <property type="nucleotide sequence ID" value="NZ_AOIJ01000057.1"/>
</dbReference>
<reference evidence="1 2" key="1">
    <citation type="journal article" date="2014" name="PLoS Genet.">
        <title>Phylogenetically driven sequencing of extremely halophilic archaea reveals strategies for static and dynamic osmo-response.</title>
        <authorList>
            <person name="Becker E.A."/>
            <person name="Seitzer P.M."/>
            <person name="Tritt A."/>
            <person name="Larsen D."/>
            <person name="Krusor M."/>
            <person name="Yao A.I."/>
            <person name="Wu D."/>
            <person name="Madern D."/>
            <person name="Eisen J.A."/>
            <person name="Darling A.E."/>
            <person name="Facciotti M.T."/>
        </authorList>
    </citation>
    <scope>NUCLEOTIDE SEQUENCE [LARGE SCALE GENOMIC DNA]</scope>
    <source>
        <strain evidence="1 2">JCM 14663</strain>
    </source>
</reference>
<evidence type="ECO:0000313" key="2">
    <source>
        <dbReference type="Proteomes" id="UP000011592"/>
    </source>
</evidence>
<accession>L9YWE6</accession>
<keyword evidence="2" id="KW-1185">Reference proteome</keyword>
<dbReference type="EMBL" id="AOIJ01000057">
    <property type="protein sequence ID" value="ELY78454.1"/>
    <property type="molecule type" value="Genomic_DNA"/>
</dbReference>
<evidence type="ECO:0008006" key="3">
    <source>
        <dbReference type="Google" id="ProtNLM"/>
    </source>
</evidence>
<proteinExistence type="predicted"/>
<sequence length="58" mass="5791">MCSGCDGDRDGDASPPTCPRCGEPVGFLTVSGPMTASASPCGCTVPPNLVQPDDAGRH</sequence>
<name>L9YWE6_9EURY</name>
<protein>
    <recommendedName>
        <fullName evidence="3">Small CPxCG-related zinc finger protein</fullName>
    </recommendedName>
</protein>
<comment type="caution">
    <text evidence="1">The sequence shown here is derived from an EMBL/GenBank/DDBJ whole genome shotgun (WGS) entry which is preliminary data.</text>
</comment>
<evidence type="ECO:0000313" key="1">
    <source>
        <dbReference type="EMBL" id="ELY78454.1"/>
    </source>
</evidence>
<dbReference type="PATRIC" id="fig|1230459.4.peg.2707"/>
<gene>
    <name evidence="1" type="ORF">C486_13527</name>
</gene>